<dbReference type="GO" id="GO:0005886">
    <property type="term" value="C:plasma membrane"/>
    <property type="evidence" value="ECO:0007669"/>
    <property type="project" value="UniProtKB-SubCell"/>
</dbReference>
<dbReference type="InterPro" id="IPR003593">
    <property type="entry name" value="AAA+_ATPase"/>
</dbReference>
<keyword evidence="5 7" id="KW-1133">Transmembrane helix</keyword>
<evidence type="ECO:0000259" key="9">
    <source>
        <dbReference type="PROSITE" id="PS50929"/>
    </source>
</evidence>
<dbReference type="Pfam" id="PF00664">
    <property type="entry name" value="ABC_membrane"/>
    <property type="match status" value="1"/>
</dbReference>
<dbReference type="InterPro" id="IPR011527">
    <property type="entry name" value="ABC1_TM_dom"/>
</dbReference>
<comment type="subcellular location">
    <subcellularLocation>
        <location evidence="1">Cell membrane</location>
        <topology evidence="1">Multi-pass membrane protein</topology>
    </subcellularLocation>
</comment>
<dbReference type="Gene3D" id="3.40.50.300">
    <property type="entry name" value="P-loop containing nucleotide triphosphate hydrolases"/>
    <property type="match status" value="1"/>
</dbReference>
<organism evidence="10 11">
    <name type="scientific">Neptuniibacter caesariensis</name>
    <dbReference type="NCBI Taxonomy" id="207954"/>
    <lineage>
        <taxon>Bacteria</taxon>
        <taxon>Pseudomonadati</taxon>
        <taxon>Pseudomonadota</taxon>
        <taxon>Gammaproteobacteria</taxon>
        <taxon>Oceanospirillales</taxon>
        <taxon>Oceanospirillaceae</taxon>
        <taxon>Neptuniibacter</taxon>
    </lineage>
</organism>
<evidence type="ECO:0000256" key="3">
    <source>
        <dbReference type="ARBA" id="ARBA00022741"/>
    </source>
</evidence>
<evidence type="ECO:0000256" key="1">
    <source>
        <dbReference type="ARBA" id="ARBA00004651"/>
    </source>
</evidence>
<protein>
    <submittedName>
        <fullName evidence="10">Putative ABC cytochrome efflux transporter, fused ATP-binding and permease domains</fullName>
    </submittedName>
</protein>
<proteinExistence type="predicted"/>
<dbReference type="AlphaFoldDB" id="A0A7U8C827"/>
<dbReference type="InterPro" id="IPR027417">
    <property type="entry name" value="P-loop_NTPase"/>
</dbReference>
<dbReference type="Proteomes" id="UP000002171">
    <property type="component" value="Unassembled WGS sequence"/>
</dbReference>
<dbReference type="InterPro" id="IPR017871">
    <property type="entry name" value="ABC_transporter-like_CS"/>
</dbReference>
<dbReference type="EMBL" id="AAOW01000003">
    <property type="protein sequence ID" value="EAR62356.1"/>
    <property type="molecule type" value="Genomic_DNA"/>
</dbReference>
<keyword evidence="3" id="KW-0547">Nucleotide-binding</keyword>
<evidence type="ECO:0000256" key="2">
    <source>
        <dbReference type="ARBA" id="ARBA00022692"/>
    </source>
</evidence>
<dbReference type="CDD" id="cd18584">
    <property type="entry name" value="ABC_6TM_AarD_CydD"/>
    <property type="match status" value="1"/>
</dbReference>
<dbReference type="InterPro" id="IPR036640">
    <property type="entry name" value="ABC1_TM_sf"/>
</dbReference>
<evidence type="ECO:0000256" key="7">
    <source>
        <dbReference type="SAM" id="Phobius"/>
    </source>
</evidence>
<reference evidence="10 11" key="1">
    <citation type="submission" date="2006-02" db="EMBL/GenBank/DDBJ databases">
        <authorList>
            <person name="Pinhassi J."/>
            <person name="Pedros-Alio C."/>
            <person name="Ferriera S."/>
            <person name="Johnson J."/>
            <person name="Kravitz S."/>
            <person name="Halpern A."/>
            <person name="Remington K."/>
            <person name="Beeson K."/>
            <person name="Tran B."/>
            <person name="Rogers Y.-H."/>
            <person name="Friedman R."/>
            <person name="Venter J.C."/>
        </authorList>
    </citation>
    <scope>NUCLEOTIDE SEQUENCE [LARGE SCALE GENOMIC DNA]</scope>
    <source>
        <strain evidence="10 11">MED92</strain>
    </source>
</reference>
<dbReference type="NCBIfam" id="TIGR02857">
    <property type="entry name" value="CydD"/>
    <property type="match status" value="1"/>
</dbReference>
<evidence type="ECO:0000256" key="5">
    <source>
        <dbReference type="ARBA" id="ARBA00022989"/>
    </source>
</evidence>
<dbReference type="OrthoDB" id="9806127at2"/>
<dbReference type="GO" id="GO:0016887">
    <property type="term" value="F:ATP hydrolysis activity"/>
    <property type="evidence" value="ECO:0007669"/>
    <property type="project" value="InterPro"/>
</dbReference>
<feature type="domain" description="ABC transmembrane type-1" evidence="9">
    <location>
        <begin position="30"/>
        <end position="320"/>
    </location>
</feature>
<feature type="transmembrane region" description="Helical" evidence="7">
    <location>
        <begin position="175"/>
        <end position="192"/>
    </location>
</feature>
<dbReference type="InterPro" id="IPR039421">
    <property type="entry name" value="Type_1_exporter"/>
</dbReference>
<name>A0A7U8C827_NEPCE</name>
<dbReference type="PROSITE" id="PS50893">
    <property type="entry name" value="ABC_TRANSPORTER_2"/>
    <property type="match status" value="1"/>
</dbReference>
<comment type="caution">
    <text evidence="10">The sequence shown here is derived from an EMBL/GenBank/DDBJ whole genome shotgun (WGS) entry which is preliminary data.</text>
</comment>
<gene>
    <name evidence="10" type="ORF">MED92_15003</name>
</gene>
<evidence type="ECO:0000256" key="4">
    <source>
        <dbReference type="ARBA" id="ARBA00022840"/>
    </source>
</evidence>
<dbReference type="GO" id="GO:0005524">
    <property type="term" value="F:ATP binding"/>
    <property type="evidence" value="ECO:0007669"/>
    <property type="project" value="UniProtKB-KW"/>
</dbReference>
<accession>A0A7U8C827</accession>
<dbReference type="SUPFAM" id="SSF90123">
    <property type="entry name" value="ABC transporter transmembrane region"/>
    <property type="match status" value="1"/>
</dbReference>
<evidence type="ECO:0000259" key="8">
    <source>
        <dbReference type="PROSITE" id="PS50893"/>
    </source>
</evidence>
<dbReference type="InterPro" id="IPR014216">
    <property type="entry name" value="ABC_transptr_CydD"/>
</dbReference>
<dbReference type="PROSITE" id="PS50929">
    <property type="entry name" value="ABC_TM1F"/>
    <property type="match status" value="1"/>
</dbReference>
<dbReference type="PANTHER" id="PTHR24221">
    <property type="entry name" value="ATP-BINDING CASSETTE SUB-FAMILY B"/>
    <property type="match status" value="1"/>
</dbReference>
<feature type="transmembrane region" description="Helical" evidence="7">
    <location>
        <begin position="70"/>
        <end position="90"/>
    </location>
</feature>
<dbReference type="GO" id="GO:0140359">
    <property type="term" value="F:ABC-type transporter activity"/>
    <property type="evidence" value="ECO:0007669"/>
    <property type="project" value="InterPro"/>
</dbReference>
<feature type="domain" description="ABC transporter" evidence="8">
    <location>
        <begin position="353"/>
        <end position="561"/>
    </location>
</feature>
<dbReference type="InterPro" id="IPR003439">
    <property type="entry name" value="ABC_transporter-like_ATP-bd"/>
</dbReference>
<keyword evidence="4 10" id="KW-0067">ATP-binding</keyword>
<keyword evidence="6 7" id="KW-0472">Membrane</keyword>
<evidence type="ECO:0000256" key="6">
    <source>
        <dbReference type="ARBA" id="ARBA00023136"/>
    </source>
</evidence>
<keyword evidence="11" id="KW-1185">Reference proteome</keyword>
<feature type="transmembrane region" description="Helical" evidence="7">
    <location>
        <begin position="150"/>
        <end position="169"/>
    </location>
</feature>
<dbReference type="Pfam" id="PF00005">
    <property type="entry name" value="ABC_tran"/>
    <property type="match status" value="1"/>
</dbReference>
<dbReference type="GO" id="GO:0034040">
    <property type="term" value="F:ATPase-coupled lipid transmembrane transporter activity"/>
    <property type="evidence" value="ECO:0007669"/>
    <property type="project" value="TreeGrafter"/>
</dbReference>
<evidence type="ECO:0000313" key="10">
    <source>
        <dbReference type="EMBL" id="EAR62356.1"/>
    </source>
</evidence>
<evidence type="ECO:0000313" key="11">
    <source>
        <dbReference type="Proteomes" id="UP000002171"/>
    </source>
</evidence>
<sequence>MKTNPRPENFKSKADLLKWFGKVASRHNQLLTLLGFFQVAVTISFAWLVATLLDAAIFAEQTSLPSMADWLVLTALLVIRPILSYLQSWAGNQASIKVRAEIRRFTLKQCFSLNIRLFPSFNVAELSNLLTTEINSLREYYSEFIAQKRLAVIMPIAIIIAASTVNWLVPLILALTAPLIPLFMILVGRKAAAASQGNLQQLNRLGNLLADRLKNLQPIQQAGTVEQEASQLYQQSDQFRCSTIRVLRLAFLSGTLLEFFSAISVALVAVYLGLFFLDKYQLGSWSTDLSLAEGVFLLMLAPEFYLPLRRMGALYHAKMDAESVAEHLMQLNNLVAENRHSNHKETVEKLQKIELIDAQSGDKGHLIHRPISFSLRPGEKLLLNGPSGSGKTTLLDTLAGLHSLPKGEIVINNQTQRLHQQAAWWSQIGYMPQKPELFFSTIRDNLCLGRTFSDAELYSALTDARADKMVRDLPGELDYQISDSGGYLSGGQAQRIALARVFLHQPRLLLLDEPTANLDADTAQAFLQQLQLFCNRGGMVIMASHRPADKRFFTKEVAMQAMRNRHD</sequence>
<dbReference type="Gene3D" id="1.20.1560.10">
    <property type="entry name" value="ABC transporter type 1, transmembrane domain"/>
    <property type="match status" value="1"/>
</dbReference>
<dbReference type="GO" id="GO:0042883">
    <property type="term" value="P:cysteine transport"/>
    <property type="evidence" value="ECO:0007669"/>
    <property type="project" value="InterPro"/>
</dbReference>
<dbReference type="SMART" id="SM00382">
    <property type="entry name" value="AAA"/>
    <property type="match status" value="1"/>
</dbReference>
<feature type="transmembrane region" description="Helical" evidence="7">
    <location>
        <begin position="249"/>
        <end position="277"/>
    </location>
</feature>
<dbReference type="PROSITE" id="PS00211">
    <property type="entry name" value="ABC_TRANSPORTER_1"/>
    <property type="match status" value="1"/>
</dbReference>
<keyword evidence="2 7" id="KW-0812">Transmembrane</keyword>
<dbReference type="RefSeq" id="WP_007020666.1">
    <property type="nucleotide sequence ID" value="NZ_CH724125.1"/>
</dbReference>
<dbReference type="PANTHER" id="PTHR24221:SF261">
    <property type="entry name" value="GLUTATHIONE_L-CYSTEINE TRANSPORT SYSTEM ATP-BINDING_PERMEASE PROTEIN CYDD"/>
    <property type="match status" value="1"/>
</dbReference>
<dbReference type="SUPFAM" id="SSF52540">
    <property type="entry name" value="P-loop containing nucleoside triphosphate hydrolases"/>
    <property type="match status" value="1"/>
</dbReference>
<feature type="transmembrane region" description="Helical" evidence="7">
    <location>
        <begin position="30"/>
        <end position="50"/>
    </location>
</feature>